<sequence length="280" mass="32590">MIIHQIFNNNVISVFDEAGRERVVMGKGIGFKRNSGQAILASDVEKVFYLDDAGNHERFKLLLQEIPEEIIVLTDDIVTIAKLTLGKKLNELVYIALADHLHFALERHEKGLEIKNVLLWEIKRLYQDEFSVGLQALELVEEKFNIILPEDEAAYIALHIVNAELNEEMPNIVSMTKVIQEVLNLVKYHFALEWDENALAYHRFVTHLKFFAQRLVSRTEYEGDESALFDLVKMQYPKSYVCTEKIATFIQTKYDYRLTDEEKLYLTVHITRLIKEKKKG</sequence>
<gene>
    <name evidence="3" type="ORF">KKI46_09170</name>
</gene>
<dbReference type="SMART" id="SM01061">
    <property type="entry name" value="CAT_RBD"/>
    <property type="match status" value="1"/>
</dbReference>
<dbReference type="NCBIfam" id="NF046042">
    <property type="entry name" value="LicT"/>
    <property type="match status" value="1"/>
</dbReference>
<evidence type="ECO:0000259" key="2">
    <source>
        <dbReference type="PROSITE" id="PS51372"/>
    </source>
</evidence>
<reference evidence="3 4" key="1">
    <citation type="submission" date="2021-05" db="EMBL/GenBank/DDBJ databases">
        <title>Biocontrol using Exiguobacterium acetylicum SI17 against litchi downy blight caused by Peronophythora litchii.</title>
        <authorList>
            <person name="Zheng L."/>
        </authorList>
    </citation>
    <scope>NUCLEOTIDE SEQUENCE [LARGE SCALE GENOMIC DNA]</scope>
    <source>
        <strain evidence="3 4">SI17</strain>
    </source>
</reference>
<evidence type="ECO:0000313" key="4">
    <source>
        <dbReference type="Proteomes" id="UP000679498"/>
    </source>
</evidence>
<organism evidence="3 4">
    <name type="scientific">Exiguobacterium acetylicum</name>
    <name type="common">Brevibacterium acetylicum</name>
    <dbReference type="NCBI Taxonomy" id="41170"/>
    <lineage>
        <taxon>Bacteria</taxon>
        <taxon>Bacillati</taxon>
        <taxon>Bacillota</taxon>
        <taxon>Bacilli</taxon>
        <taxon>Bacillales</taxon>
        <taxon>Bacillales Family XII. Incertae Sedis</taxon>
        <taxon>Exiguobacterium</taxon>
    </lineage>
</organism>
<proteinExistence type="predicted"/>
<dbReference type="RefSeq" id="WP_047394750.1">
    <property type="nucleotide sequence ID" value="NZ_CP075897.1"/>
</dbReference>
<feature type="domain" description="PRD" evidence="2">
    <location>
        <begin position="171"/>
        <end position="280"/>
    </location>
</feature>
<name>A0ABX8G5C8_EXIAC</name>
<dbReference type="InterPro" id="IPR050661">
    <property type="entry name" value="BglG_antiterminators"/>
</dbReference>
<dbReference type="PROSITE" id="PS51372">
    <property type="entry name" value="PRD_2"/>
    <property type="match status" value="2"/>
</dbReference>
<keyword evidence="4" id="KW-1185">Reference proteome</keyword>
<dbReference type="InterPro" id="IPR036650">
    <property type="entry name" value="CAT_RNA-bd_dom_sf"/>
</dbReference>
<dbReference type="SUPFAM" id="SSF63520">
    <property type="entry name" value="PTS-regulatory domain, PRD"/>
    <property type="match status" value="2"/>
</dbReference>
<dbReference type="Gene3D" id="2.30.24.10">
    <property type="entry name" value="CAT RNA-binding domain"/>
    <property type="match status" value="1"/>
</dbReference>
<dbReference type="SUPFAM" id="SSF50151">
    <property type="entry name" value="SacY-like RNA-binding domain"/>
    <property type="match status" value="1"/>
</dbReference>
<dbReference type="Pfam" id="PF00874">
    <property type="entry name" value="PRD"/>
    <property type="match status" value="2"/>
</dbReference>
<dbReference type="Pfam" id="PF03123">
    <property type="entry name" value="CAT_RBD"/>
    <property type="match status" value="1"/>
</dbReference>
<keyword evidence="1" id="KW-0677">Repeat</keyword>
<dbReference type="Proteomes" id="UP000679498">
    <property type="component" value="Chromosome"/>
</dbReference>
<evidence type="ECO:0000313" key="3">
    <source>
        <dbReference type="EMBL" id="QWB28774.1"/>
    </source>
</evidence>
<feature type="domain" description="PRD" evidence="2">
    <location>
        <begin position="65"/>
        <end position="170"/>
    </location>
</feature>
<evidence type="ECO:0000256" key="1">
    <source>
        <dbReference type="ARBA" id="ARBA00022737"/>
    </source>
</evidence>
<dbReference type="PANTHER" id="PTHR30185:SF15">
    <property type="entry name" value="CRYPTIC BETA-GLUCOSIDE BGL OPERON ANTITERMINATOR"/>
    <property type="match status" value="1"/>
</dbReference>
<protein>
    <submittedName>
        <fullName evidence="3">PRD domain-containing protein</fullName>
    </submittedName>
</protein>
<dbReference type="InterPro" id="IPR036634">
    <property type="entry name" value="PRD_sf"/>
</dbReference>
<dbReference type="GeneID" id="88811844"/>
<dbReference type="InterPro" id="IPR011608">
    <property type="entry name" value="PRD"/>
</dbReference>
<accession>A0ABX8G5C8</accession>
<dbReference type="Gene3D" id="1.10.1790.10">
    <property type="entry name" value="PRD domain"/>
    <property type="match status" value="2"/>
</dbReference>
<dbReference type="EMBL" id="CP075897">
    <property type="protein sequence ID" value="QWB28774.1"/>
    <property type="molecule type" value="Genomic_DNA"/>
</dbReference>
<dbReference type="PANTHER" id="PTHR30185">
    <property type="entry name" value="CRYPTIC BETA-GLUCOSIDE BGL OPERON ANTITERMINATOR"/>
    <property type="match status" value="1"/>
</dbReference>
<dbReference type="InterPro" id="IPR004341">
    <property type="entry name" value="CAT_RNA-bd_dom"/>
</dbReference>